<feature type="compositionally biased region" description="Basic residues" evidence="1">
    <location>
        <begin position="56"/>
        <end position="69"/>
    </location>
</feature>
<reference evidence="2" key="3">
    <citation type="submission" date="2012-09" db="EMBL/GenBank/DDBJ databases">
        <authorList>
            <consortium name="VectorBase"/>
        </authorList>
    </citation>
    <scope>NUCLEOTIDE SEQUENCE</scope>
    <source>
        <strain evidence="2">Liverpool</strain>
    </source>
</reference>
<name>Q16H31_AEDAE</name>
<proteinExistence type="predicted"/>
<feature type="compositionally biased region" description="Basic and acidic residues" evidence="1">
    <location>
        <begin position="44"/>
        <end position="55"/>
    </location>
</feature>
<evidence type="ECO:0000313" key="2">
    <source>
        <dbReference type="EMBL" id="EAT33552.1"/>
    </source>
</evidence>
<dbReference type="Proteomes" id="UP000682892">
    <property type="component" value="Unassembled WGS sequence"/>
</dbReference>
<sequence length="101" mass="11528">ILDSVFDRIRTRWYRRRTRSGKSVAGRSEQHSQKTQCGVSLVGGKKEEESSEEQKHHVKDGHAKRRKVSVHQTHQPSGQFGPDLCPLGAIISRDVIQKRNK</sequence>
<evidence type="ECO:0000256" key="1">
    <source>
        <dbReference type="SAM" id="MobiDB-lite"/>
    </source>
</evidence>
<reference evidence="2" key="2">
    <citation type="journal article" date="2007" name="Science">
        <title>Genome sequence of Aedes aegypti, a major arbovirus vector.</title>
        <authorList>
            <person name="Nene V."/>
            <person name="Wortman J.R."/>
            <person name="Lawson D."/>
            <person name="Haas B."/>
            <person name="Kodira C."/>
            <person name="Tu Z.J."/>
            <person name="Loftus B."/>
            <person name="Xi Z."/>
            <person name="Megy K."/>
            <person name="Grabherr M."/>
            <person name="Ren Q."/>
            <person name="Zdobnov E.M."/>
            <person name="Lobo N.F."/>
            <person name="Campbell K.S."/>
            <person name="Brown S.E."/>
            <person name="Bonaldo M.F."/>
            <person name="Zhu J."/>
            <person name="Sinkins S.P."/>
            <person name="Hogenkamp D.G."/>
            <person name="Amedeo P."/>
            <person name="Arensburger P."/>
            <person name="Atkinson P.W."/>
            <person name="Bidwell S."/>
            <person name="Biedler J."/>
            <person name="Birney E."/>
            <person name="Bruggner R.V."/>
            <person name="Costas J."/>
            <person name="Coy M.R."/>
            <person name="Crabtree J."/>
            <person name="Crawford M."/>
            <person name="Debruyn B."/>
            <person name="Decaprio D."/>
            <person name="Eiglmeier K."/>
            <person name="Eisenstadt E."/>
            <person name="El-Dorry H."/>
            <person name="Gelbart W.M."/>
            <person name="Gomes S.L."/>
            <person name="Hammond M."/>
            <person name="Hannick L.I."/>
            <person name="Hogan J.R."/>
            <person name="Holmes M.H."/>
            <person name="Jaffe D."/>
            <person name="Johnston J.S."/>
            <person name="Kennedy R.C."/>
            <person name="Koo H."/>
            <person name="Kravitz S."/>
            <person name="Kriventseva E.V."/>
            <person name="Kulp D."/>
            <person name="Labutti K."/>
            <person name="Lee E."/>
            <person name="Li S."/>
            <person name="Lovin D.D."/>
            <person name="Mao C."/>
            <person name="Mauceli E."/>
            <person name="Menck C.F."/>
            <person name="Miller J.R."/>
            <person name="Montgomery P."/>
            <person name="Mori A."/>
            <person name="Nascimento A.L."/>
            <person name="Naveira H.F."/>
            <person name="Nusbaum C."/>
            <person name="O'leary S."/>
            <person name="Orvis J."/>
            <person name="Pertea M."/>
            <person name="Quesneville H."/>
            <person name="Reidenbach K.R."/>
            <person name="Rogers Y.H."/>
            <person name="Roth C.W."/>
            <person name="Schneider J.R."/>
            <person name="Schatz M."/>
            <person name="Shumway M."/>
            <person name="Stanke M."/>
            <person name="Stinson E.O."/>
            <person name="Tubio J.M."/>
            <person name="Vanzee J.P."/>
            <person name="Verjovski-Almeida S."/>
            <person name="Werner D."/>
            <person name="White O."/>
            <person name="Wyder S."/>
            <person name="Zeng Q."/>
            <person name="Zhao Q."/>
            <person name="Zhao Y."/>
            <person name="Hill C.A."/>
            <person name="Raikhel A.S."/>
            <person name="Soares M.B."/>
            <person name="Knudson D.L."/>
            <person name="Lee N.H."/>
            <person name="Galagan J."/>
            <person name="Salzberg S.L."/>
            <person name="Paulsen I.T."/>
            <person name="Dimopoulos G."/>
            <person name="Collins F.H."/>
            <person name="Birren B."/>
            <person name="Fraser-Liggett C.M."/>
            <person name="Severson D.W."/>
        </authorList>
    </citation>
    <scope>NUCLEOTIDE SEQUENCE [LARGE SCALE GENOMIC DNA]</scope>
    <source>
        <strain evidence="2">Liverpool</strain>
    </source>
</reference>
<organism evidence="2 3">
    <name type="scientific">Aedes aegypti</name>
    <name type="common">Yellowfever mosquito</name>
    <name type="synonym">Culex aegypti</name>
    <dbReference type="NCBI Taxonomy" id="7159"/>
    <lineage>
        <taxon>Eukaryota</taxon>
        <taxon>Metazoa</taxon>
        <taxon>Ecdysozoa</taxon>
        <taxon>Arthropoda</taxon>
        <taxon>Hexapoda</taxon>
        <taxon>Insecta</taxon>
        <taxon>Pterygota</taxon>
        <taxon>Neoptera</taxon>
        <taxon>Endopterygota</taxon>
        <taxon>Diptera</taxon>
        <taxon>Nematocera</taxon>
        <taxon>Culicoidea</taxon>
        <taxon>Culicidae</taxon>
        <taxon>Culicinae</taxon>
        <taxon>Aedini</taxon>
        <taxon>Aedes</taxon>
        <taxon>Stegomyia</taxon>
    </lineage>
</organism>
<reference evidence="2" key="1">
    <citation type="submission" date="2005-10" db="EMBL/GenBank/DDBJ databases">
        <authorList>
            <person name="Loftus B.J."/>
            <person name="Nene V.M."/>
            <person name="Hannick L.I."/>
            <person name="Bidwell S."/>
            <person name="Haas B."/>
            <person name="Amedeo P."/>
            <person name="Orvis J."/>
            <person name="Wortman J.R."/>
            <person name="White O.R."/>
            <person name="Salzberg S."/>
            <person name="Shumway M."/>
            <person name="Koo H."/>
            <person name="Zhao Y."/>
            <person name="Holmes M."/>
            <person name="Miller J."/>
            <person name="Schatz M."/>
            <person name="Pop M."/>
            <person name="Pai G."/>
            <person name="Utterback T."/>
            <person name="Rogers Y.-H."/>
            <person name="Kravitz S."/>
            <person name="Fraser C.M."/>
        </authorList>
    </citation>
    <scope>NUCLEOTIDE SEQUENCE</scope>
    <source>
        <strain evidence="2">Liverpool</strain>
    </source>
</reference>
<dbReference type="HOGENOM" id="CLU_2298550_0_0_1"/>
<protein>
    <submittedName>
        <fullName evidence="2">AAEL014175-PA</fullName>
    </submittedName>
</protein>
<feature type="non-terminal residue" evidence="2">
    <location>
        <position position="1"/>
    </location>
</feature>
<dbReference type="EMBL" id="CH478210">
    <property type="protein sequence ID" value="EAT33552.1"/>
    <property type="molecule type" value="Genomic_DNA"/>
</dbReference>
<gene>
    <name evidence="2" type="ORF">AaeL_AAEL014175</name>
</gene>
<accession>Q16H31</accession>
<dbReference type="PaxDb" id="7159-AAEL014175-PA"/>
<feature type="non-terminal residue" evidence="2">
    <location>
        <position position="101"/>
    </location>
</feature>
<dbReference type="AlphaFoldDB" id="Q16H31"/>
<feature type="region of interest" description="Disordered" evidence="1">
    <location>
        <begin position="17"/>
        <end position="84"/>
    </location>
</feature>
<evidence type="ECO:0000313" key="3">
    <source>
        <dbReference type="Proteomes" id="UP000682892"/>
    </source>
</evidence>